<dbReference type="InterPro" id="IPR036008">
    <property type="entry name" value="Aconitase_4Fe-4S_dom"/>
</dbReference>
<sequence length="88" mass="9866">MEFVGPGVSALSTDFRNSVDVMTAETTCLSSVWQTDEEVHNWLALHGRGQDYCQLNPQPMAYYDGCISVDFKRHQTNDCAAVPPEQRV</sequence>
<evidence type="ECO:0000256" key="1">
    <source>
        <dbReference type="ARBA" id="ARBA00001966"/>
    </source>
</evidence>
<dbReference type="WBParaSite" id="PSU_v2.g9423.t1">
    <property type="protein sequence ID" value="PSU_v2.g9423.t1"/>
    <property type="gene ID" value="PSU_v2.g9423"/>
</dbReference>
<feature type="domain" description="Aconitase/3-isopropylmalate dehydratase large subunit alpha/beta/alpha" evidence="3">
    <location>
        <begin position="1"/>
        <end position="71"/>
    </location>
</feature>
<dbReference type="InterPro" id="IPR050926">
    <property type="entry name" value="Aconitase/IPM_isomerase"/>
</dbReference>
<dbReference type="PANTHER" id="PTHR43160:SF3">
    <property type="entry name" value="ACONITATE HYDRATASE, MITOCHONDRIAL"/>
    <property type="match status" value="1"/>
</dbReference>
<dbReference type="GO" id="GO:0003994">
    <property type="term" value="F:aconitate hydratase activity"/>
    <property type="evidence" value="ECO:0007669"/>
    <property type="project" value="TreeGrafter"/>
</dbReference>
<evidence type="ECO:0000313" key="5">
    <source>
        <dbReference type="WBParaSite" id="PSU_v2.g9423.t1"/>
    </source>
</evidence>
<evidence type="ECO:0000259" key="3">
    <source>
        <dbReference type="Pfam" id="PF00330"/>
    </source>
</evidence>
<dbReference type="GO" id="GO:0005829">
    <property type="term" value="C:cytosol"/>
    <property type="evidence" value="ECO:0007669"/>
    <property type="project" value="TreeGrafter"/>
</dbReference>
<keyword evidence="4" id="KW-1185">Reference proteome</keyword>
<accession>A0A914ZAS6</accession>
<dbReference type="AlphaFoldDB" id="A0A914ZAS6"/>
<name>A0A914ZAS6_9BILA</name>
<organism evidence="4 5">
    <name type="scientific">Panagrolaimus superbus</name>
    <dbReference type="NCBI Taxonomy" id="310955"/>
    <lineage>
        <taxon>Eukaryota</taxon>
        <taxon>Metazoa</taxon>
        <taxon>Ecdysozoa</taxon>
        <taxon>Nematoda</taxon>
        <taxon>Chromadorea</taxon>
        <taxon>Rhabditida</taxon>
        <taxon>Tylenchina</taxon>
        <taxon>Panagrolaimomorpha</taxon>
        <taxon>Panagrolaimoidea</taxon>
        <taxon>Panagrolaimidae</taxon>
        <taxon>Panagrolaimus</taxon>
    </lineage>
</organism>
<reference evidence="5" key="1">
    <citation type="submission" date="2022-11" db="UniProtKB">
        <authorList>
            <consortium name="WormBaseParasite"/>
        </authorList>
    </citation>
    <scope>IDENTIFICATION</scope>
</reference>
<dbReference type="GO" id="GO:0051539">
    <property type="term" value="F:4 iron, 4 sulfur cluster binding"/>
    <property type="evidence" value="ECO:0007669"/>
    <property type="project" value="TreeGrafter"/>
</dbReference>
<dbReference type="InterPro" id="IPR001030">
    <property type="entry name" value="Acoase/IPM_deHydtase_lsu_aba"/>
</dbReference>
<dbReference type="PANTHER" id="PTHR43160">
    <property type="entry name" value="ACONITATE HYDRATASE B"/>
    <property type="match status" value="1"/>
</dbReference>
<comment type="cofactor">
    <cofactor evidence="1">
        <name>[4Fe-4S] cluster</name>
        <dbReference type="ChEBI" id="CHEBI:49883"/>
    </cofactor>
</comment>
<dbReference type="SUPFAM" id="SSF53732">
    <property type="entry name" value="Aconitase iron-sulfur domain"/>
    <property type="match status" value="1"/>
</dbReference>
<dbReference type="Proteomes" id="UP000887577">
    <property type="component" value="Unplaced"/>
</dbReference>
<proteinExistence type="inferred from homology"/>
<protein>
    <submittedName>
        <fullName evidence="5">Aconitase/3-isopropylmalate dehydratase large subunit alpha/beta/alpha domain-containing protein</fullName>
    </submittedName>
</protein>
<evidence type="ECO:0000256" key="2">
    <source>
        <dbReference type="ARBA" id="ARBA00007185"/>
    </source>
</evidence>
<evidence type="ECO:0000313" key="4">
    <source>
        <dbReference type="Proteomes" id="UP000887577"/>
    </source>
</evidence>
<dbReference type="Gene3D" id="3.40.1060.10">
    <property type="entry name" value="Aconitase, Domain 2"/>
    <property type="match status" value="1"/>
</dbReference>
<dbReference type="GO" id="GO:0006099">
    <property type="term" value="P:tricarboxylic acid cycle"/>
    <property type="evidence" value="ECO:0007669"/>
    <property type="project" value="TreeGrafter"/>
</dbReference>
<dbReference type="Pfam" id="PF00330">
    <property type="entry name" value="Aconitase"/>
    <property type="match status" value="1"/>
</dbReference>
<comment type="similarity">
    <text evidence="2">Belongs to the aconitase/IPM isomerase family.</text>
</comment>
<dbReference type="InterPro" id="IPR015932">
    <property type="entry name" value="Aconitase_dom2"/>
</dbReference>